<dbReference type="OrthoDB" id="3638488at2759"/>
<feature type="compositionally biased region" description="Polar residues" evidence="1">
    <location>
        <begin position="216"/>
        <end position="255"/>
    </location>
</feature>
<gene>
    <name evidence="2" type="ORF">COCSADRAFT_91110</name>
</gene>
<keyword evidence="3" id="KW-1185">Reference proteome</keyword>
<evidence type="ECO:0000313" key="2">
    <source>
        <dbReference type="EMBL" id="EMD63746.1"/>
    </source>
</evidence>
<dbReference type="KEGG" id="bsc:COCSADRAFT_91110"/>
<feature type="region of interest" description="Disordered" evidence="1">
    <location>
        <begin position="207"/>
        <end position="291"/>
    </location>
</feature>
<feature type="compositionally biased region" description="Polar residues" evidence="1">
    <location>
        <begin position="75"/>
        <end position="98"/>
    </location>
</feature>
<dbReference type="EMBL" id="KB445644">
    <property type="protein sequence ID" value="EMD63746.1"/>
    <property type="molecule type" value="Genomic_DNA"/>
</dbReference>
<evidence type="ECO:0000256" key="1">
    <source>
        <dbReference type="SAM" id="MobiDB-lite"/>
    </source>
</evidence>
<dbReference type="STRING" id="665912.M2T3E2"/>
<reference evidence="2 3" key="1">
    <citation type="journal article" date="2012" name="PLoS Pathog.">
        <title>Diverse lifestyles and strategies of plant pathogenesis encoded in the genomes of eighteen Dothideomycetes fungi.</title>
        <authorList>
            <person name="Ohm R.A."/>
            <person name="Feau N."/>
            <person name="Henrissat B."/>
            <person name="Schoch C.L."/>
            <person name="Horwitz B.A."/>
            <person name="Barry K.W."/>
            <person name="Condon B.J."/>
            <person name="Copeland A.C."/>
            <person name="Dhillon B."/>
            <person name="Glaser F."/>
            <person name="Hesse C.N."/>
            <person name="Kosti I."/>
            <person name="LaButti K."/>
            <person name="Lindquist E.A."/>
            <person name="Lucas S."/>
            <person name="Salamov A.A."/>
            <person name="Bradshaw R.E."/>
            <person name="Ciuffetti L."/>
            <person name="Hamelin R.C."/>
            <person name="Kema G.H.J."/>
            <person name="Lawrence C."/>
            <person name="Scott J.A."/>
            <person name="Spatafora J.W."/>
            <person name="Turgeon B.G."/>
            <person name="de Wit P.J.G.M."/>
            <person name="Zhong S."/>
            <person name="Goodwin S.B."/>
            <person name="Grigoriev I.V."/>
        </authorList>
    </citation>
    <scope>NUCLEOTIDE SEQUENCE [LARGE SCALE GENOMIC DNA]</scope>
    <source>
        <strain evidence="3">ND90Pr / ATCC 201652</strain>
    </source>
</reference>
<feature type="compositionally biased region" description="Low complexity" evidence="1">
    <location>
        <begin position="165"/>
        <end position="175"/>
    </location>
</feature>
<name>M2T3E2_COCSN</name>
<evidence type="ECO:0000313" key="3">
    <source>
        <dbReference type="Proteomes" id="UP000016934"/>
    </source>
</evidence>
<feature type="region of interest" description="Disordered" evidence="1">
    <location>
        <begin position="74"/>
        <end position="99"/>
    </location>
</feature>
<dbReference type="OMA" id="IFFESHF"/>
<accession>M2T3E2</accession>
<feature type="compositionally biased region" description="Polar residues" evidence="1">
    <location>
        <begin position="262"/>
        <end position="285"/>
    </location>
</feature>
<dbReference type="GeneID" id="19141388"/>
<dbReference type="AlphaFoldDB" id="M2T3E2"/>
<feature type="region of interest" description="Disordered" evidence="1">
    <location>
        <begin position="1"/>
        <end position="55"/>
    </location>
</feature>
<dbReference type="eggNOG" id="ENOG502RB3Y">
    <property type="taxonomic scope" value="Eukaryota"/>
</dbReference>
<dbReference type="RefSeq" id="XP_007700772.1">
    <property type="nucleotide sequence ID" value="XM_007702582.1"/>
</dbReference>
<feature type="compositionally biased region" description="Basic residues" evidence="1">
    <location>
        <begin position="1"/>
        <end position="11"/>
    </location>
</feature>
<protein>
    <submittedName>
        <fullName evidence="2">Uncharacterized protein</fullName>
    </submittedName>
</protein>
<sequence>MSLVPTRKRKDVHNPGQEAQESQDKGKVRVVERSAEAHSVATAKRPHARNTTPAGRTFTTLRRGSIGIFSIFRNGKSSTPSSAEATLGSNGSAANKSCSPAHLRVGKRYSRSSSRIPLTSDLPISLPPLSLGPDNSSLLQLANTATFDGESEPVFQTRTPPPTPVTTSGSTPSLSRQLTTKLSNALLNNETVVHRPKLNPRPTVELSYFNRHSSDKNTTISPKTPISEVSSLPSSGFSPGTSGAPQSTAPTSLVSSGGPRSAETTLRTQNGRFVTESSPPLSCESTAEHSPSRLLVIPRQDAPRLCEPSIATIEKAAAAKIFFESHFNELLTTKVTPRSMRRRQMEGKLLVMAVSEEQRQCNRRE</sequence>
<dbReference type="Proteomes" id="UP000016934">
    <property type="component" value="Unassembled WGS sequence"/>
</dbReference>
<feature type="compositionally biased region" description="Basic and acidic residues" evidence="1">
    <location>
        <begin position="22"/>
        <end position="36"/>
    </location>
</feature>
<dbReference type="HOGENOM" id="CLU_762879_0_0_1"/>
<proteinExistence type="predicted"/>
<organism evidence="2 3">
    <name type="scientific">Cochliobolus sativus (strain ND90Pr / ATCC 201652)</name>
    <name type="common">Common root rot and spot blotch fungus</name>
    <name type="synonym">Bipolaris sorokiniana</name>
    <dbReference type="NCBI Taxonomy" id="665912"/>
    <lineage>
        <taxon>Eukaryota</taxon>
        <taxon>Fungi</taxon>
        <taxon>Dikarya</taxon>
        <taxon>Ascomycota</taxon>
        <taxon>Pezizomycotina</taxon>
        <taxon>Dothideomycetes</taxon>
        <taxon>Pleosporomycetidae</taxon>
        <taxon>Pleosporales</taxon>
        <taxon>Pleosporineae</taxon>
        <taxon>Pleosporaceae</taxon>
        <taxon>Bipolaris</taxon>
    </lineage>
</organism>
<reference evidence="3" key="2">
    <citation type="journal article" date="2013" name="PLoS Genet.">
        <title>Comparative genome structure, secondary metabolite, and effector coding capacity across Cochliobolus pathogens.</title>
        <authorList>
            <person name="Condon B.J."/>
            <person name="Leng Y."/>
            <person name="Wu D."/>
            <person name="Bushley K.E."/>
            <person name="Ohm R.A."/>
            <person name="Otillar R."/>
            <person name="Martin J."/>
            <person name="Schackwitz W."/>
            <person name="Grimwood J."/>
            <person name="MohdZainudin N."/>
            <person name="Xue C."/>
            <person name="Wang R."/>
            <person name="Manning V.A."/>
            <person name="Dhillon B."/>
            <person name="Tu Z.J."/>
            <person name="Steffenson B.J."/>
            <person name="Salamov A."/>
            <person name="Sun H."/>
            <person name="Lowry S."/>
            <person name="LaButti K."/>
            <person name="Han J."/>
            <person name="Copeland A."/>
            <person name="Lindquist E."/>
            <person name="Barry K."/>
            <person name="Schmutz J."/>
            <person name="Baker S.E."/>
            <person name="Ciuffetti L.M."/>
            <person name="Grigoriev I.V."/>
            <person name="Zhong S."/>
            <person name="Turgeon B.G."/>
        </authorList>
    </citation>
    <scope>NUCLEOTIDE SEQUENCE [LARGE SCALE GENOMIC DNA]</scope>
    <source>
        <strain evidence="3">ND90Pr / ATCC 201652</strain>
    </source>
</reference>
<feature type="region of interest" description="Disordered" evidence="1">
    <location>
        <begin position="151"/>
        <end position="177"/>
    </location>
</feature>